<dbReference type="SUPFAM" id="SSF53850">
    <property type="entry name" value="Periplasmic binding protein-like II"/>
    <property type="match status" value="1"/>
</dbReference>
<gene>
    <name evidence="2" type="ORF">N5D63_10650</name>
</gene>
<comment type="similarity">
    <text evidence="1">Belongs to the UPF0065 (bug) family.</text>
</comment>
<dbReference type="InterPro" id="IPR005064">
    <property type="entry name" value="BUG"/>
</dbReference>
<name>A0AA42Q2I5_9BURK</name>
<dbReference type="PANTHER" id="PTHR42928">
    <property type="entry name" value="TRICARBOXYLATE-BINDING PROTEIN"/>
    <property type="match status" value="1"/>
</dbReference>
<dbReference type="PIRSF" id="PIRSF017082">
    <property type="entry name" value="YflP"/>
    <property type="match status" value="1"/>
</dbReference>
<organism evidence="2 3">
    <name type="scientific">Comamonas thiooxydans</name>
    <dbReference type="NCBI Taxonomy" id="363952"/>
    <lineage>
        <taxon>Bacteria</taxon>
        <taxon>Pseudomonadati</taxon>
        <taxon>Pseudomonadota</taxon>
        <taxon>Betaproteobacteria</taxon>
        <taxon>Burkholderiales</taxon>
        <taxon>Comamonadaceae</taxon>
        <taxon>Comamonas</taxon>
    </lineage>
</organism>
<dbReference type="Gene3D" id="3.40.190.10">
    <property type="entry name" value="Periplasmic binding protein-like II"/>
    <property type="match status" value="1"/>
</dbReference>
<dbReference type="AlphaFoldDB" id="A0AA42Q2I5"/>
<evidence type="ECO:0000256" key="1">
    <source>
        <dbReference type="ARBA" id="ARBA00006987"/>
    </source>
</evidence>
<proteinExistence type="inferred from homology"/>
<evidence type="ECO:0000313" key="2">
    <source>
        <dbReference type="EMBL" id="MDH1334596.1"/>
    </source>
</evidence>
<dbReference type="RefSeq" id="WP_242899878.1">
    <property type="nucleotide sequence ID" value="NZ_JAOCEK010000006.1"/>
</dbReference>
<reference evidence="2" key="1">
    <citation type="submission" date="2022-09" db="EMBL/GenBank/DDBJ databases">
        <title>Intensive care unit water sources are persistently colonized with multi-drug resistant bacteria and are the site of extensive horizontal gene transfer of antibiotic resistance genes.</title>
        <authorList>
            <person name="Diorio-Toth L."/>
        </authorList>
    </citation>
    <scope>NUCLEOTIDE SEQUENCE</scope>
    <source>
        <strain evidence="2">GD03832</strain>
    </source>
</reference>
<dbReference type="PANTHER" id="PTHR42928:SF5">
    <property type="entry name" value="BLR1237 PROTEIN"/>
    <property type="match status" value="1"/>
</dbReference>
<dbReference type="InterPro" id="IPR042100">
    <property type="entry name" value="Bug_dom1"/>
</dbReference>
<dbReference type="Pfam" id="PF03401">
    <property type="entry name" value="TctC"/>
    <property type="match status" value="1"/>
</dbReference>
<dbReference type="EMBL" id="JAOCEK010000006">
    <property type="protein sequence ID" value="MDH1334596.1"/>
    <property type="molecule type" value="Genomic_DNA"/>
</dbReference>
<accession>A0AA42Q2I5</accession>
<comment type="caution">
    <text evidence="2">The sequence shown here is derived from an EMBL/GenBank/DDBJ whole genome shotgun (WGS) entry which is preliminary data.</text>
</comment>
<dbReference type="CDD" id="cd07012">
    <property type="entry name" value="PBP2_Bug_TTT"/>
    <property type="match status" value="1"/>
</dbReference>
<dbReference type="Proteomes" id="UP001161065">
    <property type="component" value="Unassembled WGS sequence"/>
</dbReference>
<protein>
    <submittedName>
        <fullName evidence="2">Tripartite tricarboxylate transporter substrate binding protein</fullName>
    </submittedName>
</protein>
<sequence>MIGIATAVASTGSLAQSNQPLKIVVPFSAGGTADVLPRLVVEKIRADYAGGVIIENKPGAGGNIGADLVFRAPPDGMTVLASPPGPIAINHNLYQKLSFDPTRWVPVTILATVPNVLVINPKLPVKSLGEFIAYAKANPKKVTVATQGDGSTSHLTAAMFMQLTGAELTVVPYKGTAPALIDLIGGNVDVFFDNISSSATYHHAGKVRILAVADEQRSQILPQVPTFAEQQWPAMQAVTFFSVVAPPGTSAEIAQKLQRQMAQALSSNDIRKHFQEQGAVPCGWDPTKTAQFIRQETEKWKKVLKAANVKL</sequence>
<evidence type="ECO:0000313" key="3">
    <source>
        <dbReference type="Proteomes" id="UP001161065"/>
    </source>
</evidence>
<dbReference type="Gene3D" id="3.40.190.150">
    <property type="entry name" value="Bordetella uptake gene, domain 1"/>
    <property type="match status" value="1"/>
</dbReference>